<comment type="caution">
    <text evidence="6">The sequence shown here is derived from an EMBL/GenBank/DDBJ whole genome shotgun (WGS) entry which is preliminary data.</text>
</comment>
<dbReference type="InterPro" id="IPR050204">
    <property type="entry name" value="AraC_XylS_family_regulators"/>
</dbReference>
<dbReference type="EMBL" id="JAIRBM010000027">
    <property type="protein sequence ID" value="MBZ6079107.1"/>
    <property type="molecule type" value="Genomic_DNA"/>
</dbReference>
<dbReference type="PROSITE" id="PS00041">
    <property type="entry name" value="HTH_ARAC_FAMILY_1"/>
    <property type="match status" value="1"/>
</dbReference>
<dbReference type="PANTHER" id="PTHR46796">
    <property type="entry name" value="HTH-TYPE TRANSCRIPTIONAL ACTIVATOR RHAS-RELATED"/>
    <property type="match status" value="1"/>
</dbReference>
<dbReference type="PROSITE" id="PS01124">
    <property type="entry name" value="HTH_ARAC_FAMILY_2"/>
    <property type="match status" value="1"/>
</dbReference>
<proteinExistence type="predicted"/>
<protein>
    <submittedName>
        <fullName evidence="6">Helix-turn-helix domain-containing protein</fullName>
    </submittedName>
</protein>
<feature type="domain" description="HTH araC/xylS-type" evidence="5">
    <location>
        <begin position="256"/>
        <end position="355"/>
    </location>
</feature>
<dbReference type="RefSeq" id="WP_224315858.1">
    <property type="nucleotide sequence ID" value="NZ_JAIRBM010000027.1"/>
</dbReference>
<keyword evidence="2" id="KW-0238">DNA-binding</keyword>
<dbReference type="InterPro" id="IPR009057">
    <property type="entry name" value="Homeodomain-like_sf"/>
</dbReference>
<accession>A0ABS7VW17</accession>
<organism evidence="6 7">
    <name type="scientific">Microvirga puerhi</name>
    <dbReference type="NCBI Taxonomy" id="2876078"/>
    <lineage>
        <taxon>Bacteria</taxon>
        <taxon>Pseudomonadati</taxon>
        <taxon>Pseudomonadota</taxon>
        <taxon>Alphaproteobacteria</taxon>
        <taxon>Hyphomicrobiales</taxon>
        <taxon>Methylobacteriaceae</taxon>
        <taxon>Microvirga</taxon>
    </lineage>
</organism>
<evidence type="ECO:0000256" key="4">
    <source>
        <dbReference type="SAM" id="MobiDB-lite"/>
    </source>
</evidence>
<name>A0ABS7VW17_9HYPH</name>
<reference evidence="6 7" key="1">
    <citation type="submission" date="2021-09" db="EMBL/GenBank/DDBJ databases">
        <title>The complete genome sequence of a new microorganism.</title>
        <authorList>
            <person name="Zi Z."/>
        </authorList>
    </citation>
    <scope>NUCLEOTIDE SEQUENCE [LARGE SCALE GENOMIC DNA]</scope>
    <source>
        <strain evidence="6 7">WGZ8</strain>
    </source>
</reference>
<dbReference type="SUPFAM" id="SSF46689">
    <property type="entry name" value="Homeodomain-like"/>
    <property type="match status" value="1"/>
</dbReference>
<dbReference type="InterPro" id="IPR018062">
    <property type="entry name" value="HTH_AraC-typ_CS"/>
</dbReference>
<dbReference type="Pfam" id="PF12833">
    <property type="entry name" value="HTH_18"/>
    <property type="match status" value="1"/>
</dbReference>
<keyword evidence="3" id="KW-0804">Transcription</keyword>
<evidence type="ECO:0000259" key="5">
    <source>
        <dbReference type="PROSITE" id="PS01124"/>
    </source>
</evidence>
<feature type="region of interest" description="Disordered" evidence="4">
    <location>
        <begin position="1"/>
        <end position="47"/>
    </location>
</feature>
<gene>
    <name evidence="6" type="ORF">K9B37_22900</name>
</gene>
<keyword evidence="7" id="KW-1185">Reference proteome</keyword>
<evidence type="ECO:0000256" key="3">
    <source>
        <dbReference type="ARBA" id="ARBA00023163"/>
    </source>
</evidence>
<dbReference type="Gene3D" id="1.10.10.60">
    <property type="entry name" value="Homeodomain-like"/>
    <property type="match status" value="1"/>
</dbReference>
<dbReference type="InterPro" id="IPR020449">
    <property type="entry name" value="Tscrpt_reg_AraC-type_HTH"/>
</dbReference>
<dbReference type="SMART" id="SM00342">
    <property type="entry name" value="HTH_ARAC"/>
    <property type="match status" value="1"/>
</dbReference>
<dbReference type="PANTHER" id="PTHR46796:SF6">
    <property type="entry name" value="ARAC SUBFAMILY"/>
    <property type="match status" value="1"/>
</dbReference>
<evidence type="ECO:0000256" key="2">
    <source>
        <dbReference type="ARBA" id="ARBA00023125"/>
    </source>
</evidence>
<evidence type="ECO:0000313" key="6">
    <source>
        <dbReference type="EMBL" id="MBZ6079107.1"/>
    </source>
</evidence>
<evidence type="ECO:0000313" key="7">
    <source>
        <dbReference type="Proteomes" id="UP000704176"/>
    </source>
</evidence>
<sequence length="385" mass="42922">MGRRLTSEQQAGAKPEGMRQPFRERRRSSRQVEPPVQTDRGPPALTPLRFSTRQLAPRDQFAAWAAYIAPLLDVKLPDDMSLDAGFQVDHVVWNLGRLLLVQQSADAYSFERSIEKLRASPIDHWCIILPRSGTMWTEIDGRVAKSQVNCVDIKSLGRPFRGRTIKAEYIFLHVPRDLFSNTPHLLEISNNVVVSGSLAEMLVEYVMTVEARLSSLTEEELPLVVQAMREMIISCMIPIAGRIKVSTKQSSLALMERARQHVQDNLASAQLSPLSLSRVLGISRTQLYSLFETSGGVARYIQKKRLLAGHAALSNPSQRSSIGEIAEQVGFSSAADFSRAFKREFGYSPSDARSNGGIADLVPMPRLLDKHEHNTFEAWLKALGS</sequence>
<dbReference type="InterPro" id="IPR018060">
    <property type="entry name" value="HTH_AraC"/>
</dbReference>
<dbReference type="Proteomes" id="UP000704176">
    <property type="component" value="Unassembled WGS sequence"/>
</dbReference>
<evidence type="ECO:0000256" key="1">
    <source>
        <dbReference type="ARBA" id="ARBA00023015"/>
    </source>
</evidence>
<keyword evidence="1" id="KW-0805">Transcription regulation</keyword>
<dbReference type="PRINTS" id="PR00032">
    <property type="entry name" value="HTHARAC"/>
</dbReference>